<gene>
    <name evidence="2" type="ORF">KTA_15830</name>
</gene>
<organism evidence="2">
    <name type="scientific">Thermogemmatispora argillosa</name>
    <dbReference type="NCBI Taxonomy" id="2045280"/>
    <lineage>
        <taxon>Bacteria</taxon>
        <taxon>Bacillati</taxon>
        <taxon>Chloroflexota</taxon>
        <taxon>Ktedonobacteria</taxon>
        <taxon>Thermogemmatisporales</taxon>
        <taxon>Thermogemmatisporaceae</taxon>
        <taxon>Thermogemmatispora</taxon>
    </lineage>
</organism>
<dbReference type="InterPro" id="IPR009061">
    <property type="entry name" value="DNA-bd_dom_put_sf"/>
</dbReference>
<dbReference type="SUPFAM" id="SSF46955">
    <property type="entry name" value="Putative DNA-binding domain"/>
    <property type="match status" value="1"/>
</dbReference>
<reference evidence="2" key="1">
    <citation type="submission" date="2018-12" db="EMBL/GenBank/DDBJ databases">
        <title>Novel natural products biosynthetic potential of the class Ktedonobacteria.</title>
        <authorList>
            <person name="Zheng Y."/>
            <person name="Saitou A."/>
            <person name="Wang C.M."/>
            <person name="Toyoda A."/>
            <person name="Minakuchi Y."/>
            <person name="Sekiguchi Y."/>
            <person name="Ueda K."/>
            <person name="Takano H."/>
            <person name="Sakai Y."/>
            <person name="Yokota A."/>
            <person name="Yabe S."/>
        </authorList>
    </citation>
    <scope>NUCLEOTIDE SEQUENCE</scope>
    <source>
        <strain evidence="2">A3-2</strain>
    </source>
</reference>
<evidence type="ECO:0000259" key="1">
    <source>
        <dbReference type="Pfam" id="PF12728"/>
    </source>
</evidence>
<sequence>MTAEEAASYMKVSVRTIREWVMKGKLSVVRIGKRRYHIRRADLNQYIKEHRVRRKAPQQEDGLAEQDE</sequence>
<feature type="domain" description="Helix-turn-helix" evidence="1">
    <location>
        <begin position="1"/>
        <end position="51"/>
    </location>
</feature>
<dbReference type="EMBL" id="AP019377">
    <property type="protein sequence ID" value="BBH93384.1"/>
    <property type="molecule type" value="Genomic_DNA"/>
</dbReference>
<dbReference type="NCBIfam" id="TIGR01764">
    <property type="entry name" value="excise"/>
    <property type="match status" value="1"/>
</dbReference>
<dbReference type="Pfam" id="PF12728">
    <property type="entry name" value="HTH_17"/>
    <property type="match status" value="1"/>
</dbReference>
<dbReference type="InterPro" id="IPR036388">
    <property type="entry name" value="WH-like_DNA-bd_sf"/>
</dbReference>
<dbReference type="Gene3D" id="1.10.10.10">
    <property type="entry name" value="Winged helix-like DNA-binding domain superfamily/Winged helix DNA-binding domain"/>
    <property type="match status" value="1"/>
</dbReference>
<evidence type="ECO:0000313" key="2">
    <source>
        <dbReference type="EMBL" id="BBH93384.1"/>
    </source>
</evidence>
<accession>A0A455T6K8</accession>
<name>A0A455T6K8_9CHLR</name>
<dbReference type="AlphaFoldDB" id="A0A455T6K8"/>
<dbReference type="InterPro" id="IPR041657">
    <property type="entry name" value="HTH_17"/>
</dbReference>
<dbReference type="InterPro" id="IPR010093">
    <property type="entry name" value="SinI_DNA-bd"/>
</dbReference>
<protein>
    <recommendedName>
        <fullName evidence="1">Helix-turn-helix domain-containing protein</fullName>
    </recommendedName>
</protein>
<dbReference type="GO" id="GO:0003677">
    <property type="term" value="F:DNA binding"/>
    <property type="evidence" value="ECO:0007669"/>
    <property type="project" value="InterPro"/>
</dbReference>
<proteinExistence type="predicted"/>